<proteinExistence type="predicted"/>
<organism evidence="1 2">
    <name type="scientific">Mesorhizobium hungaricum</name>
    <dbReference type="NCBI Taxonomy" id="1566387"/>
    <lineage>
        <taxon>Bacteria</taxon>
        <taxon>Pseudomonadati</taxon>
        <taxon>Pseudomonadota</taxon>
        <taxon>Alphaproteobacteria</taxon>
        <taxon>Hyphomicrobiales</taxon>
        <taxon>Phyllobacteriaceae</taxon>
        <taxon>Mesorhizobium</taxon>
    </lineage>
</organism>
<sequence>MRVKQEWRGEGFPFSSSREKVARRSAETGEWAARNEAVQDLIVPNRANPLAGFAIGHECVGFLLLA</sequence>
<evidence type="ECO:0000313" key="2">
    <source>
        <dbReference type="Proteomes" id="UP000094412"/>
    </source>
</evidence>
<accession>A0A1C2DNM6</accession>
<comment type="caution">
    <text evidence="1">The sequence shown here is derived from an EMBL/GenBank/DDBJ whole genome shotgun (WGS) entry which is preliminary data.</text>
</comment>
<name>A0A1C2DNM6_9HYPH</name>
<protein>
    <submittedName>
        <fullName evidence="1">Uncharacterized protein</fullName>
    </submittedName>
</protein>
<evidence type="ECO:0000313" key="1">
    <source>
        <dbReference type="EMBL" id="OCX16377.1"/>
    </source>
</evidence>
<dbReference type="EMBL" id="MDEO01000033">
    <property type="protein sequence ID" value="OCX16377.1"/>
    <property type="molecule type" value="Genomic_DNA"/>
</dbReference>
<dbReference type="Proteomes" id="UP000094412">
    <property type="component" value="Unassembled WGS sequence"/>
</dbReference>
<gene>
    <name evidence="1" type="ORF">QV13_16255</name>
</gene>
<dbReference type="STRING" id="1566387.QV13_16255"/>
<dbReference type="AlphaFoldDB" id="A0A1C2DNM6"/>
<keyword evidence="2" id="KW-1185">Reference proteome</keyword>
<reference evidence="1 2" key="1">
    <citation type="submission" date="2016-08" db="EMBL/GenBank/DDBJ databases">
        <title>Whole genome sequence of Mesorhizobium sp. strain UASWS1009 isolated from industrial sewage.</title>
        <authorList>
            <person name="Crovadore J."/>
            <person name="Calmin G."/>
            <person name="Chablais R."/>
            <person name="Cochard B."/>
            <person name="Lefort F."/>
        </authorList>
    </citation>
    <scope>NUCLEOTIDE SEQUENCE [LARGE SCALE GENOMIC DNA]</scope>
    <source>
        <strain evidence="1 2">UASWS1009</strain>
    </source>
</reference>